<evidence type="ECO:0000256" key="2">
    <source>
        <dbReference type="ARBA" id="ARBA00022723"/>
    </source>
</evidence>
<evidence type="ECO:0000256" key="3">
    <source>
        <dbReference type="ARBA" id="ARBA00023004"/>
    </source>
</evidence>
<feature type="domain" description="Fe2OG dioxygenase" evidence="5">
    <location>
        <begin position="129"/>
        <end position="228"/>
    </location>
</feature>
<evidence type="ECO:0000313" key="6">
    <source>
        <dbReference type="EMBL" id="AKT73396.1"/>
    </source>
</evidence>
<dbReference type="EC" id="1.14.11.9" evidence="6"/>
<keyword evidence="2 4" id="KW-0479">Metal-binding</keyword>
<keyword evidence="3 4" id="KW-0408">Iron</keyword>
<dbReference type="GO" id="GO:0046872">
    <property type="term" value="F:metal ion binding"/>
    <property type="evidence" value="ECO:0007669"/>
    <property type="project" value="UniProtKB-KW"/>
</dbReference>
<proteinExistence type="evidence at transcript level"/>
<name>A0A0K1H199_9MONI</name>
<dbReference type="GO" id="GO:0045486">
    <property type="term" value="F:flavanone 3-dioxygenase activity"/>
    <property type="evidence" value="ECO:0007669"/>
    <property type="project" value="UniProtKB-EC"/>
</dbReference>
<comment type="similarity">
    <text evidence="1 4">Belongs to the iron/ascorbate-dependent oxidoreductase family.</text>
</comment>
<dbReference type="InterPro" id="IPR027443">
    <property type="entry name" value="IPNS-like_sf"/>
</dbReference>
<keyword evidence="4 6" id="KW-0560">Oxidoreductase</keyword>
<dbReference type="InterPro" id="IPR026992">
    <property type="entry name" value="DIOX_N"/>
</dbReference>
<dbReference type="InterPro" id="IPR050295">
    <property type="entry name" value="Plant_2OG-oxidoreductases"/>
</dbReference>
<protein>
    <submittedName>
        <fullName evidence="6">Flavanone-3-hydroxylase</fullName>
        <ecNumber evidence="6">1.14.11.9</ecNumber>
    </submittedName>
</protein>
<dbReference type="SUPFAM" id="SSF51197">
    <property type="entry name" value="Clavaminate synthase-like"/>
    <property type="match status" value="1"/>
</dbReference>
<feature type="non-terminal residue" evidence="6">
    <location>
        <position position="231"/>
    </location>
</feature>
<dbReference type="Pfam" id="PF03171">
    <property type="entry name" value="2OG-FeII_Oxy"/>
    <property type="match status" value="1"/>
</dbReference>
<dbReference type="Gene3D" id="2.60.120.330">
    <property type="entry name" value="B-lactam Antibiotic, Isopenicillin N Synthase, Chain"/>
    <property type="match status" value="1"/>
</dbReference>
<dbReference type="InterPro" id="IPR044861">
    <property type="entry name" value="IPNS-like_FE2OG_OXY"/>
</dbReference>
<dbReference type="EMBL" id="KP658976">
    <property type="protein sequence ID" value="AKT73396.1"/>
    <property type="molecule type" value="mRNA"/>
</dbReference>
<organism evidence="6">
    <name type="scientific">Dryopteris fragrans</name>
    <dbReference type="NCBI Taxonomy" id="239565"/>
    <lineage>
        <taxon>Eukaryota</taxon>
        <taxon>Viridiplantae</taxon>
        <taxon>Streptophyta</taxon>
        <taxon>Embryophyta</taxon>
        <taxon>Tracheophyta</taxon>
        <taxon>Polypodiopsida</taxon>
        <taxon>Polypodiidae</taxon>
        <taxon>Polypodiales</taxon>
        <taxon>Polypodiineae</taxon>
        <taxon>Dryopteridaceae</taxon>
        <taxon>Dryopteridoideae</taxon>
        <taxon>Dryopteris</taxon>
    </lineage>
</organism>
<reference evidence="6" key="1">
    <citation type="submission" date="2015-01" db="EMBL/GenBank/DDBJ databases">
        <title>Cloning and expression analysis of DfF3H, a flavanone-3-hydroxylase gene from Dryopteris fragrans (L.) Schott.</title>
        <authorList>
            <person name="Sun L."/>
        </authorList>
    </citation>
    <scope>NUCLEOTIDE SEQUENCE</scope>
</reference>
<dbReference type="PANTHER" id="PTHR47991">
    <property type="entry name" value="OXOGLUTARATE/IRON-DEPENDENT DIOXYGENASE"/>
    <property type="match status" value="1"/>
</dbReference>
<dbReference type="Pfam" id="PF14226">
    <property type="entry name" value="DIOX_N"/>
    <property type="match status" value="1"/>
</dbReference>
<evidence type="ECO:0000259" key="5">
    <source>
        <dbReference type="PROSITE" id="PS51471"/>
    </source>
</evidence>
<accession>A0A0K1H199</accession>
<evidence type="ECO:0000256" key="1">
    <source>
        <dbReference type="ARBA" id="ARBA00008056"/>
    </source>
</evidence>
<dbReference type="PROSITE" id="PS51471">
    <property type="entry name" value="FE2OG_OXY"/>
    <property type="match status" value="1"/>
</dbReference>
<dbReference type="InterPro" id="IPR005123">
    <property type="entry name" value="Oxoglu/Fe-dep_dioxygenase_dom"/>
</dbReference>
<sequence length="231" mass="26057">WGFFQVCNHGVPPEILEQMMDVGAHFFALPAHEKQLYACKPGVIAAEGYGHRMLVRDDQVLDWRDYFDHHTLPLSRRNPDNWPHNPPAYRQTIIEYSKHMKLLAQQLLALISESLGLKSSYIEDAIGEPYQNVSLNYYPPCPQPELTLGLQSHSDLGAITLLLQDAVGGLQVCIDGNWFAVQPIHGALVVNLADQIQILSNGRYKSIEHRAVVNKKKSRISVATFYDPSKE</sequence>
<evidence type="ECO:0000256" key="4">
    <source>
        <dbReference type="RuleBase" id="RU003682"/>
    </source>
</evidence>
<feature type="non-terminal residue" evidence="6">
    <location>
        <position position="1"/>
    </location>
</feature>
<gene>
    <name evidence="6" type="primary">F3H</name>
</gene>
<dbReference type="AlphaFoldDB" id="A0A0K1H199"/>